<dbReference type="GO" id="GO:0003735">
    <property type="term" value="F:structural constituent of ribosome"/>
    <property type="evidence" value="ECO:0007669"/>
    <property type="project" value="InterPro"/>
</dbReference>
<keyword evidence="2 7" id="KW-0689">Ribosomal protein</keyword>
<dbReference type="AlphaFoldDB" id="A0A2M6XAV4"/>
<dbReference type="GO" id="GO:0003723">
    <property type="term" value="F:RNA binding"/>
    <property type="evidence" value="ECO:0007669"/>
    <property type="project" value="TreeGrafter"/>
</dbReference>
<dbReference type="Gene3D" id="3.30.230.10">
    <property type="match status" value="1"/>
</dbReference>
<feature type="region of interest" description="Disordered" evidence="6">
    <location>
        <begin position="114"/>
        <end position="148"/>
    </location>
</feature>
<dbReference type="GO" id="GO:0022627">
    <property type="term" value="C:cytosolic small ribosomal subunit"/>
    <property type="evidence" value="ECO:0007669"/>
    <property type="project" value="TreeGrafter"/>
</dbReference>
<name>A0A2M6XAV4_9BACT</name>
<feature type="compositionally biased region" description="Low complexity" evidence="6">
    <location>
        <begin position="1"/>
        <end position="11"/>
    </location>
</feature>
<dbReference type="GO" id="GO:0006412">
    <property type="term" value="P:translation"/>
    <property type="evidence" value="ECO:0007669"/>
    <property type="project" value="InterPro"/>
</dbReference>
<proteinExistence type="inferred from homology"/>
<dbReference type="InterPro" id="IPR020568">
    <property type="entry name" value="Ribosomal_Su5_D2-typ_SF"/>
</dbReference>
<feature type="region of interest" description="Disordered" evidence="6">
    <location>
        <begin position="1"/>
        <end position="21"/>
    </location>
</feature>
<dbReference type="Pfam" id="PF00380">
    <property type="entry name" value="Ribosomal_S9"/>
    <property type="match status" value="1"/>
</dbReference>
<dbReference type="PANTHER" id="PTHR21569:SF1">
    <property type="entry name" value="SMALL RIBOSOMAL SUBUNIT PROTEIN US9M"/>
    <property type="match status" value="1"/>
</dbReference>
<feature type="compositionally biased region" description="Basic residues" evidence="6">
    <location>
        <begin position="128"/>
        <end position="148"/>
    </location>
</feature>
<dbReference type="InterPro" id="IPR000754">
    <property type="entry name" value="Ribosomal_uS9"/>
</dbReference>
<evidence type="ECO:0000313" key="7">
    <source>
        <dbReference type="EMBL" id="PIU02129.1"/>
    </source>
</evidence>
<dbReference type="EMBL" id="PEZK01000026">
    <property type="protein sequence ID" value="PIU02129.1"/>
    <property type="molecule type" value="Genomic_DNA"/>
</dbReference>
<keyword evidence="3" id="KW-0687">Ribonucleoprotein</keyword>
<gene>
    <name evidence="7" type="ORF">COT66_01620</name>
</gene>
<evidence type="ECO:0000256" key="3">
    <source>
        <dbReference type="ARBA" id="ARBA00023274"/>
    </source>
</evidence>
<dbReference type="InterPro" id="IPR023035">
    <property type="entry name" value="Ribosomal_uS9_bac/plastid"/>
</dbReference>
<evidence type="ECO:0000256" key="4">
    <source>
        <dbReference type="ARBA" id="ARBA00035259"/>
    </source>
</evidence>
<reference evidence="8" key="1">
    <citation type="submission" date="2017-09" db="EMBL/GenBank/DDBJ databases">
        <title>Depth-based differentiation of microbial function through sediment-hosted aquifers and enrichment of novel symbionts in the deep terrestrial subsurface.</title>
        <authorList>
            <person name="Probst A.J."/>
            <person name="Ladd B."/>
            <person name="Jarett J.K."/>
            <person name="Geller-Mcgrath D.E."/>
            <person name="Sieber C.M.K."/>
            <person name="Emerson J.B."/>
            <person name="Anantharaman K."/>
            <person name="Thomas B.C."/>
            <person name="Malmstrom R."/>
            <person name="Stieglmeier M."/>
            <person name="Klingl A."/>
            <person name="Woyke T."/>
            <person name="Ryan C.M."/>
            <person name="Banfield J.F."/>
        </authorList>
    </citation>
    <scope>NUCLEOTIDE SEQUENCE [LARGE SCALE GENOMIC DNA]</scope>
</reference>
<protein>
    <recommendedName>
        <fullName evidence="4">Small ribosomal subunit protein uS9</fullName>
    </recommendedName>
    <alternativeName>
        <fullName evidence="5">30S ribosomal protein S9</fullName>
    </alternativeName>
</protein>
<evidence type="ECO:0000256" key="5">
    <source>
        <dbReference type="ARBA" id="ARBA00035523"/>
    </source>
</evidence>
<evidence type="ECO:0000256" key="6">
    <source>
        <dbReference type="SAM" id="MobiDB-lite"/>
    </source>
</evidence>
<accession>A0A2M6XAV4</accession>
<comment type="caution">
    <text evidence="7">The sequence shown here is derived from an EMBL/GenBank/DDBJ whole genome shotgun (WGS) entry which is preliminary data.</text>
</comment>
<evidence type="ECO:0000256" key="2">
    <source>
        <dbReference type="ARBA" id="ARBA00022980"/>
    </source>
</evidence>
<dbReference type="InterPro" id="IPR014721">
    <property type="entry name" value="Ribsml_uS5_D2-typ_fold_subgr"/>
</dbReference>
<dbReference type="SUPFAM" id="SSF54211">
    <property type="entry name" value="Ribosomal protein S5 domain 2-like"/>
    <property type="match status" value="1"/>
</dbReference>
<dbReference type="PANTHER" id="PTHR21569">
    <property type="entry name" value="RIBOSOMAL PROTEIN S9"/>
    <property type="match status" value="1"/>
</dbReference>
<evidence type="ECO:0000256" key="1">
    <source>
        <dbReference type="ARBA" id="ARBA00005251"/>
    </source>
</evidence>
<comment type="similarity">
    <text evidence="1">Belongs to the universal ribosomal protein uS9 family.</text>
</comment>
<organism evidence="7 8">
    <name type="scientific">Candidatus Shapirobacteria bacterium CG09_land_8_20_14_0_10_49_15</name>
    <dbReference type="NCBI Taxonomy" id="1974482"/>
    <lineage>
        <taxon>Bacteria</taxon>
        <taxon>Candidatus Shapironibacteriota</taxon>
    </lineage>
</organism>
<dbReference type="NCBIfam" id="NF001099">
    <property type="entry name" value="PRK00132.1"/>
    <property type="match status" value="1"/>
</dbReference>
<evidence type="ECO:0000313" key="8">
    <source>
        <dbReference type="Proteomes" id="UP000231214"/>
    </source>
</evidence>
<sequence>MPSKTDQTSKQSKSKVSKKQYIPAVGRRKEAIARVRLFHGKGETTVNGQPIGEYFFGPIDEATYLKPFKVTGTSGKFYMTVKVIGSGKKGQLGALVHGLARALDKQNTELYHQPLKQAGLLTRDSRTRERRKPGMGGKARRKRQSPKR</sequence>
<dbReference type="Proteomes" id="UP000231214">
    <property type="component" value="Unassembled WGS sequence"/>
</dbReference>